<evidence type="ECO:0000256" key="17">
    <source>
        <dbReference type="ARBA" id="ARBA00032630"/>
    </source>
</evidence>
<keyword evidence="8" id="KW-0227">DNA damage</keyword>
<evidence type="ECO:0000256" key="6">
    <source>
        <dbReference type="ARBA" id="ARBA00022703"/>
    </source>
</evidence>
<dbReference type="GO" id="GO:0051301">
    <property type="term" value="P:cell division"/>
    <property type="evidence" value="ECO:0007669"/>
    <property type="project" value="UniProtKB-KW"/>
</dbReference>
<feature type="region of interest" description="Disordered" evidence="18">
    <location>
        <begin position="308"/>
        <end position="342"/>
    </location>
</feature>
<evidence type="ECO:0000256" key="13">
    <source>
        <dbReference type="ARBA" id="ARBA00023242"/>
    </source>
</evidence>
<evidence type="ECO:0000256" key="2">
    <source>
        <dbReference type="ARBA" id="ARBA00004496"/>
    </source>
</evidence>
<proteinExistence type="inferred from homology"/>
<evidence type="ECO:0000256" key="4">
    <source>
        <dbReference type="ARBA" id="ARBA00022490"/>
    </source>
</evidence>
<dbReference type="AlphaFoldDB" id="A0AAV7Z501"/>
<evidence type="ECO:0000256" key="15">
    <source>
        <dbReference type="ARBA" id="ARBA00025766"/>
    </source>
</evidence>
<evidence type="ECO:0000256" key="16">
    <source>
        <dbReference type="ARBA" id="ARBA00032491"/>
    </source>
</evidence>
<comment type="subcellular location">
    <subcellularLocation>
        <location evidence="2">Cytoplasm</location>
    </subcellularLocation>
    <subcellularLocation>
        <location evidence="1">Nucleus</location>
    </subcellularLocation>
</comment>
<dbReference type="Pfam" id="PF06113">
    <property type="entry name" value="BRE"/>
    <property type="match status" value="1"/>
</dbReference>
<keyword evidence="7" id="KW-0677">Repeat</keyword>
<organism evidence="19 20">
    <name type="scientific">Anaeramoeba flamelloides</name>
    <dbReference type="NCBI Taxonomy" id="1746091"/>
    <lineage>
        <taxon>Eukaryota</taxon>
        <taxon>Metamonada</taxon>
        <taxon>Anaeramoebidae</taxon>
        <taxon>Anaeramoeba</taxon>
    </lineage>
</organism>
<dbReference type="EMBL" id="JANTQA010000036">
    <property type="protein sequence ID" value="KAJ3436016.1"/>
    <property type="molecule type" value="Genomic_DNA"/>
</dbReference>
<evidence type="ECO:0000256" key="18">
    <source>
        <dbReference type="SAM" id="MobiDB-lite"/>
    </source>
</evidence>
<evidence type="ECO:0000313" key="19">
    <source>
        <dbReference type="EMBL" id="KAJ3436016.1"/>
    </source>
</evidence>
<accession>A0AAV7Z501</accession>
<keyword evidence="9" id="KW-0498">Mitosis</keyword>
<keyword evidence="5" id="KW-0132">Cell division</keyword>
<keyword evidence="13" id="KW-0539">Nucleus</keyword>
<evidence type="ECO:0000256" key="7">
    <source>
        <dbReference type="ARBA" id="ARBA00022737"/>
    </source>
</evidence>
<dbReference type="PANTHER" id="PTHR15189:SF7">
    <property type="entry name" value="BRISC AND BRCA1-A COMPLEX MEMBER 2"/>
    <property type="match status" value="1"/>
</dbReference>
<feature type="compositionally biased region" description="Low complexity" evidence="18">
    <location>
        <begin position="319"/>
        <end position="342"/>
    </location>
</feature>
<reference evidence="19" key="1">
    <citation type="submission" date="2022-08" db="EMBL/GenBank/DDBJ databases">
        <title>Novel sulphate-reducing endosymbionts in the free-living metamonad Anaeramoeba.</title>
        <authorList>
            <person name="Jerlstrom-Hultqvist J."/>
            <person name="Cepicka I."/>
            <person name="Gallot-Lavallee L."/>
            <person name="Salas-Leiva D."/>
            <person name="Curtis B.A."/>
            <person name="Zahonova K."/>
            <person name="Pipaliya S."/>
            <person name="Dacks J."/>
            <person name="Roger A.J."/>
        </authorList>
    </citation>
    <scope>NUCLEOTIDE SEQUENCE</scope>
    <source>
        <strain evidence="19">Busselton2</strain>
    </source>
</reference>
<dbReference type="GO" id="GO:0006325">
    <property type="term" value="P:chromatin organization"/>
    <property type="evidence" value="ECO:0007669"/>
    <property type="project" value="UniProtKB-KW"/>
</dbReference>
<dbReference type="GO" id="GO:0070552">
    <property type="term" value="C:BRISC complex"/>
    <property type="evidence" value="ECO:0007669"/>
    <property type="project" value="InterPro"/>
</dbReference>
<evidence type="ECO:0000256" key="12">
    <source>
        <dbReference type="ARBA" id="ARBA00023204"/>
    </source>
</evidence>
<sequence>MDNQLHKHNIEPKYIKPFLESVLEYNSNNPSIQFIPKNFRSSSVSGIIDRFTIEFVHCTISNFSISVLFDVHRIKSPPDLILAEKEEFTILWLSLDSISKWDCSNKKSLLLVLQDLFGLYKNQQMNLFTTIKSNNLNDEYTSTFEIPGSEFCIRQKDLAVLFHIPIKKKKEYLLFTFESPYLTADISLYDQNRKELKYKKIPKWKLNSSILTIKRKYEEKNQFSSSHSITNDYTRLTNRHHPILKKYNLNNRLQSKFLTSTTDKQSTNQQYINKEKNYSVKEKTKNNYSSAYSGNSSTIFETVSQNNNINSKSDNYSSNNHRNNNNNNNINNDFNHNNNLKINFDNKTLNGYQQQQQEIRRWGKQQDKSRKQDELENFDIFKNKRKSFITKLIKFVGNPLEYDSISFRDIHFLIKKKKSENNFLLSFFLSQDFPNIRPTIKLAGLNYIKMNEEILSKPVRLLSWEKFINEDETIMDIKEQISNSVSDFEIYLKTQIQQKYKDIEEMSKYN</sequence>
<comment type="caution">
    <text evidence="19">The sequence shown here is derived from an EMBL/GenBank/DDBJ whole genome shotgun (WGS) entry which is preliminary data.</text>
</comment>
<dbReference type="GO" id="GO:0005737">
    <property type="term" value="C:cytoplasm"/>
    <property type="evidence" value="ECO:0007669"/>
    <property type="project" value="UniProtKB-SubCell"/>
</dbReference>
<keyword evidence="10" id="KW-0833">Ubl conjugation pathway</keyword>
<evidence type="ECO:0000256" key="14">
    <source>
        <dbReference type="ARBA" id="ARBA00023306"/>
    </source>
</evidence>
<dbReference type="GO" id="GO:0006302">
    <property type="term" value="P:double-strand break repair"/>
    <property type="evidence" value="ECO:0007669"/>
    <property type="project" value="TreeGrafter"/>
</dbReference>
<evidence type="ECO:0000256" key="3">
    <source>
        <dbReference type="ARBA" id="ARBA00019438"/>
    </source>
</evidence>
<keyword evidence="6" id="KW-0053">Apoptosis</keyword>
<evidence type="ECO:0000256" key="5">
    <source>
        <dbReference type="ARBA" id="ARBA00022618"/>
    </source>
</evidence>
<gene>
    <name evidence="19" type="ORF">M0812_18059</name>
</gene>
<dbReference type="Proteomes" id="UP001146793">
    <property type="component" value="Unassembled WGS sequence"/>
</dbReference>
<comment type="similarity">
    <text evidence="15">Belongs to the BABAM2 family.</text>
</comment>
<evidence type="ECO:0000256" key="1">
    <source>
        <dbReference type="ARBA" id="ARBA00004123"/>
    </source>
</evidence>
<evidence type="ECO:0000256" key="10">
    <source>
        <dbReference type="ARBA" id="ARBA00022786"/>
    </source>
</evidence>
<evidence type="ECO:0000256" key="11">
    <source>
        <dbReference type="ARBA" id="ARBA00022853"/>
    </source>
</evidence>
<feature type="compositionally biased region" description="Polar residues" evidence="18">
    <location>
        <begin position="308"/>
        <end position="318"/>
    </location>
</feature>
<keyword evidence="11" id="KW-0156">Chromatin regulator</keyword>
<protein>
    <recommendedName>
        <fullName evidence="3">BRISC and BRCA1-A complex member 2</fullName>
    </recommendedName>
    <alternativeName>
        <fullName evidence="16">BRCA1-A complex subunit BRE</fullName>
    </alternativeName>
    <alternativeName>
        <fullName evidence="17">BRCA1/BRCA2-containing complex subunit 45</fullName>
    </alternativeName>
</protein>
<evidence type="ECO:0000256" key="9">
    <source>
        <dbReference type="ARBA" id="ARBA00022776"/>
    </source>
</evidence>
<dbReference type="InterPro" id="IPR010358">
    <property type="entry name" value="BRE"/>
</dbReference>
<keyword evidence="4" id="KW-0963">Cytoplasm</keyword>
<dbReference type="PANTHER" id="PTHR15189">
    <property type="entry name" value="BRISC AND BRCA1-A COMPLEX MEMBER 2"/>
    <property type="match status" value="1"/>
</dbReference>
<evidence type="ECO:0000256" key="8">
    <source>
        <dbReference type="ARBA" id="ARBA00022763"/>
    </source>
</evidence>
<keyword evidence="12" id="KW-0234">DNA repair</keyword>
<evidence type="ECO:0000313" key="20">
    <source>
        <dbReference type="Proteomes" id="UP001146793"/>
    </source>
</evidence>
<keyword evidence="14" id="KW-0131">Cell cycle</keyword>
<name>A0AAV7Z501_9EUKA</name>